<proteinExistence type="predicted"/>
<comment type="caution">
    <text evidence="6">The sequence shown here is derived from an EMBL/GenBank/DDBJ whole genome shotgun (WGS) entry which is preliminary data.</text>
</comment>
<keyword evidence="7" id="KW-1185">Reference proteome</keyword>
<evidence type="ECO:0000313" key="6">
    <source>
        <dbReference type="EMBL" id="KAH9426130.1"/>
    </source>
</evidence>
<protein>
    <recommendedName>
        <fullName evidence="8">Protein stum homolog</fullName>
    </recommendedName>
</protein>
<feature type="transmembrane region" description="Helical" evidence="5">
    <location>
        <begin position="106"/>
        <end position="139"/>
    </location>
</feature>
<evidence type="ECO:0000256" key="2">
    <source>
        <dbReference type="ARBA" id="ARBA00022692"/>
    </source>
</evidence>
<dbReference type="Pfam" id="PF15795">
    <property type="entry name" value="Spec3"/>
    <property type="match status" value="1"/>
</dbReference>
<evidence type="ECO:0000256" key="4">
    <source>
        <dbReference type="ARBA" id="ARBA00023136"/>
    </source>
</evidence>
<evidence type="ECO:0000256" key="5">
    <source>
        <dbReference type="SAM" id="Phobius"/>
    </source>
</evidence>
<dbReference type="PANTHER" id="PTHR21676">
    <property type="entry name" value="PROTEIN STUM"/>
    <property type="match status" value="1"/>
</dbReference>
<dbReference type="PANTHER" id="PTHR21676:SF6">
    <property type="entry name" value="PROTEIN STUM"/>
    <property type="match status" value="1"/>
</dbReference>
<evidence type="ECO:0000256" key="1">
    <source>
        <dbReference type="ARBA" id="ARBA00004141"/>
    </source>
</evidence>
<keyword evidence="2 5" id="KW-0812">Transmembrane</keyword>
<comment type="subcellular location">
    <subcellularLocation>
        <location evidence="1">Membrane</location>
        <topology evidence="1">Multi-pass membrane protein</topology>
    </subcellularLocation>
</comment>
<dbReference type="InterPro" id="IPR026673">
    <property type="entry name" value="SPEC3/Stum"/>
</dbReference>
<gene>
    <name evidence="6" type="ORF">DERP_007070</name>
</gene>
<dbReference type="EMBL" id="NJHN03000012">
    <property type="protein sequence ID" value="KAH9426130.1"/>
    <property type="molecule type" value="Genomic_DNA"/>
</dbReference>
<name>A0ABQ8JUM5_DERPT</name>
<reference evidence="6 7" key="1">
    <citation type="journal article" date="2018" name="J. Allergy Clin. Immunol.">
        <title>High-quality assembly of Dermatophagoides pteronyssinus genome and transcriptome reveals a wide range of novel allergens.</title>
        <authorList>
            <person name="Liu X.Y."/>
            <person name="Yang K.Y."/>
            <person name="Wang M.Q."/>
            <person name="Kwok J.S."/>
            <person name="Zeng X."/>
            <person name="Yang Z."/>
            <person name="Xiao X.J."/>
            <person name="Lau C.P."/>
            <person name="Li Y."/>
            <person name="Huang Z.M."/>
            <person name="Ba J.G."/>
            <person name="Yim A.K."/>
            <person name="Ouyang C.Y."/>
            <person name="Ngai S.M."/>
            <person name="Chan T.F."/>
            <person name="Leung E.L."/>
            <person name="Liu L."/>
            <person name="Liu Z.G."/>
            <person name="Tsui S.K."/>
        </authorList>
    </citation>
    <scope>NUCLEOTIDE SEQUENCE [LARGE SCALE GENOMIC DNA]</scope>
    <source>
        <strain evidence="6">Derp</strain>
    </source>
</reference>
<evidence type="ECO:0000256" key="3">
    <source>
        <dbReference type="ARBA" id="ARBA00022989"/>
    </source>
</evidence>
<keyword evidence="3 5" id="KW-1133">Transmembrane helix</keyword>
<evidence type="ECO:0008006" key="8">
    <source>
        <dbReference type="Google" id="ProtNLM"/>
    </source>
</evidence>
<keyword evidence="4 5" id="KW-0472">Membrane</keyword>
<reference evidence="6 7" key="2">
    <citation type="journal article" date="2022" name="Mol. Biol. Evol.">
        <title>Comparative Genomics Reveals Insights into the Divergent Evolution of Astigmatic Mites and Household Pest Adaptations.</title>
        <authorList>
            <person name="Xiong Q."/>
            <person name="Wan A.T."/>
            <person name="Liu X."/>
            <person name="Fung C.S."/>
            <person name="Xiao X."/>
            <person name="Malainual N."/>
            <person name="Hou J."/>
            <person name="Wang L."/>
            <person name="Wang M."/>
            <person name="Yang K.Y."/>
            <person name="Cui Y."/>
            <person name="Leung E.L."/>
            <person name="Nong W."/>
            <person name="Shin S.K."/>
            <person name="Au S.W."/>
            <person name="Jeong K.Y."/>
            <person name="Chew F.T."/>
            <person name="Hui J.H."/>
            <person name="Leung T.F."/>
            <person name="Tungtrongchitr A."/>
            <person name="Zhong N."/>
            <person name="Liu Z."/>
            <person name="Tsui S.K."/>
        </authorList>
    </citation>
    <scope>NUCLEOTIDE SEQUENCE [LARGE SCALE GENOMIC DNA]</scope>
    <source>
        <strain evidence="6">Derp</strain>
    </source>
</reference>
<feature type="transmembrane region" description="Helical" evidence="5">
    <location>
        <begin position="66"/>
        <end position="94"/>
    </location>
</feature>
<organism evidence="6 7">
    <name type="scientific">Dermatophagoides pteronyssinus</name>
    <name type="common">European house dust mite</name>
    <dbReference type="NCBI Taxonomy" id="6956"/>
    <lineage>
        <taxon>Eukaryota</taxon>
        <taxon>Metazoa</taxon>
        <taxon>Ecdysozoa</taxon>
        <taxon>Arthropoda</taxon>
        <taxon>Chelicerata</taxon>
        <taxon>Arachnida</taxon>
        <taxon>Acari</taxon>
        <taxon>Acariformes</taxon>
        <taxon>Sarcoptiformes</taxon>
        <taxon>Astigmata</taxon>
        <taxon>Psoroptidia</taxon>
        <taxon>Analgoidea</taxon>
        <taxon>Pyroglyphidae</taxon>
        <taxon>Dermatophagoidinae</taxon>
        <taxon>Dermatophagoides</taxon>
    </lineage>
</organism>
<evidence type="ECO:0000313" key="7">
    <source>
        <dbReference type="Proteomes" id="UP000887458"/>
    </source>
</evidence>
<sequence length="157" mass="17548">MDDDCCCELCQSSSITSNNNNINKQNQSKNLRILWADTFDEQSKQQLSEELSLPCNGNSTVPTLPLAIAVLFCMLNLLLPGSGTFLASFAIIFGSQTEYGSGYGYQAFLICFLSSLLQFITAIFVFGWVWSIMWGIVFIKNSLRYGQKRDIHTISLC</sequence>
<dbReference type="Proteomes" id="UP000887458">
    <property type="component" value="Unassembled WGS sequence"/>
</dbReference>
<accession>A0ABQ8JUM5</accession>